<proteinExistence type="predicted"/>
<gene>
    <name evidence="1" type="ORF">RDp01_gp24</name>
</gene>
<sequence length="66" mass="7710">MLNRQNFLFKHEAEKIGTKLLQGKYATRIGVEKDLDGYWLNVWWRCGIIAPLTLQETEQLLGETKC</sequence>
<evidence type="ECO:0000313" key="1">
    <source>
        <dbReference type="EMBL" id="ANJ20758.1"/>
    </source>
</evidence>
<evidence type="ECO:0000313" key="2">
    <source>
        <dbReference type="Proteomes" id="UP000259976"/>
    </source>
</evidence>
<accession>A0A191VYH0</accession>
<reference evidence="1 2" key="1">
    <citation type="journal article" date="2016" name="Curr. Microbiol.">
        <title>Characterization and Complete Genome Sequences of Three N4-Like Roseobacter Phages Isolated from the South China Sea.</title>
        <authorList>
            <person name="Li B."/>
            <person name="Zhang S."/>
            <person name="Long L."/>
            <person name="Huang S."/>
        </authorList>
    </citation>
    <scope>NUCLEOTIDE SEQUENCE [LARGE SCALE GENOMIC DNA]</scope>
</reference>
<dbReference type="Proteomes" id="UP000259976">
    <property type="component" value="Segment"/>
</dbReference>
<dbReference type="EMBL" id="KU885989">
    <property type="protein sequence ID" value="ANJ20758.1"/>
    <property type="molecule type" value="Genomic_DNA"/>
</dbReference>
<organism evidence="1 2">
    <name type="scientific">Roseobacter phage RD-1410W1-01</name>
    <dbReference type="NCBI Taxonomy" id="1815984"/>
    <lineage>
        <taxon>Viruses</taxon>
        <taxon>Duplodnaviria</taxon>
        <taxon>Heunggongvirae</taxon>
        <taxon>Uroviricota</taxon>
        <taxon>Caudoviricetes</taxon>
        <taxon>Schitoviridae</taxon>
        <taxon>Rhodovirinae</taxon>
        <taxon>Aoqinvirus</taxon>
        <taxon>Aoqinvirus RD1410W101</taxon>
    </lineage>
</organism>
<name>A0A191VYH0_9CAUD</name>
<keyword evidence="2" id="KW-1185">Reference proteome</keyword>
<protein>
    <submittedName>
        <fullName evidence="1">Uncharacterized protein</fullName>
    </submittedName>
</protein>